<evidence type="ECO:0000256" key="1">
    <source>
        <dbReference type="SAM" id="MobiDB-lite"/>
    </source>
</evidence>
<proteinExistence type="predicted"/>
<reference evidence="2 3" key="1">
    <citation type="submission" date="2015-06" db="EMBL/GenBank/DDBJ databases">
        <title>Talaromyces atroroseus IBT 11181 draft genome.</title>
        <authorList>
            <person name="Rasmussen K.B."/>
            <person name="Rasmussen S."/>
            <person name="Petersen B."/>
            <person name="Sicheritz-Ponten T."/>
            <person name="Mortensen U.H."/>
            <person name="Thrane U."/>
        </authorList>
    </citation>
    <scope>NUCLEOTIDE SEQUENCE [LARGE SCALE GENOMIC DNA]</scope>
    <source>
        <strain evidence="2 3">IBT 11181</strain>
    </source>
</reference>
<dbReference type="Proteomes" id="UP000214365">
    <property type="component" value="Unassembled WGS sequence"/>
</dbReference>
<gene>
    <name evidence="2" type="ORF">UA08_09064</name>
</gene>
<dbReference type="EMBL" id="LFMY01000018">
    <property type="protein sequence ID" value="OKL55617.1"/>
    <property type="molecule type" value="Genomic_DNA"/>
</dbReference>
<accession>A0A1Q5Q6Z5</accession>
<evidence type="ECO:0000313" key="2">
    <source>
        <dbReference type="EMBL" id="OKL55617.1"/>
    </source>
</evidence>
<name>A0A1Q5Q6Z5_TALAT</name>
<feature type="compositionally biased region" description="Basic and acidic residues" evidence="1">
    <location>
        <begin position="36"/>
        <end position="45"/>
    </location>
</feature>
<comment type="caution">
    <text evidence="2">The sequence shown here is derived from an EMBL/GenBank/DDBJ whole genome shotgun (WGS) entry which is preliminary data.</text>
</comment>
<keyword evidence="3" id="KW-1185">Reference proteome</keyword>
<dbReference type="AlphaFoldDB" id="A0A1Q5Q6Z5"/>
<protein>
    <submittedName>
        <fullName evidence="2">Uncharacterized protein</fullName>
    </submittedName>
</protein>
<organism evidence="2 3">
    <name type="scientific">Talaromyces atroroseus</name>
    <dbReference type="NCBI Taxonomy" id="1441469"/>
    <lineage>
        <taxon>Eukaryota</taxon>
        <taxon>Fungi</taxon>
        <taxon>Dikarya</taxon>
        <taxon>Ascomycota</taxon>
        <taxon>Pezizomycotina</taxon>
        <taxon>Eurotiomycetes</taxon>
        <taxon>Eurotiomycetidae</taxon>
        <taxon>Eurotiales</taxon>
        <taxon>Trichocomaceae</taxon>
        <taxon>Talaromyces</taxon>
        <taxon>Talaromyces sect. Trachyspermi</taxon>
    </lineage>
</organism>
<evidence type="ECO:0000313" key="3">
    <source>
        <dbReference type="Proteomes" id="UP000214365"/>
    </source>
</evidence>
<feature type="compositionally biased region" description="Gly residues" evidence="1">
    <location>
        <begin position="50"/>
        <end position="72"/>
    </location>
</feature>
<dbReference type="RefSeq" id="XP_020115738.1">
    <property type="nucleotide sequence ID" value="XM_020263956.1"/>
</dbReference>
<feature type="region of interest" description="Disordered" evidence="1">
    <location>
        <begin position="24"/>
        <end position="87"/>
    </location>
</feature>
<dbReference type="GeneID" id="31008820"/>
<sequence length="87" mass="8463">MQCHYDHGNGRRAVCILLPDGGPNIIIDPSGSSFSFREEHPKQEDANDDNGGGGTGGGGTGSGGTGSGGTDNGSGIAIPPVPTTGGP</sequence>